<evidence type="ECO:0000256" key="25">
    <source>
        <dbReference type="SAM" id="MobiDB-lite"/>
    </source>
</evidence>
<dbReference type="GO" id="GO:0022857">
    <property type="term" value="F:transmembrane transporter activity"/>
    <property type="evidence" value="ECO:0007669"/>
    <property type="project" value="InterPro"/>
</dbReference>
<feature type="compositionally biased region" description="Polar residues" evidence="25">
    <location>
        <begin position="1087"/>
        <end position="1106"/>
    </location>
</feature>
<evidence type="ECO:0000256" key="13">
    <source>
        <dbReference type="ARBA" id="ARBA00044893"/>
    </source>
</evidence>
<evidence type="ECO:0000256" key="3">
    <source>
        <dbReference type="ARBA" id="ARBA00022448"/>
    </source>
</evidence>
<evidence type="ECO:0000256" key="7">
    <source>
        <dbReference type="ARBA" id="ARBA00023228"/>
    </source>
</evidence>
<feature type="transmembrane region" description="Helical" evidence="26">
    <location>
        <begin position="412"/>
        <end position="435"/>
    </location>
</feature>
<feature type="transmembrane region" description="Helical" evidence="26">
    <location>
        <begin position="205"/>
        <end position="229"/>
    </location>
</feature>
<evidence type="ECO:0000313" key="29">
    <source>
        <dbReference type="Proteomes" id="UP000579812"/>
    </source>
</evidence>
<evidence type="ECO:0000256" key="2">
    <source>
        <dbReference type="ARBA" id="ARBA00008335"/>
    </source>
</evidence>
<comment type="caution">
    <text evidence="28">The sequence shown here is derived from an EMBL/GenBank/DDBJ whole genome shotgun (WGS) entry which is preliminary data.</text>
</comment>
<comment type="function">
    <text evidence="23">Lysosomal dipeptide uniporter that selectively exports lysine, arginine or histidine-containing dipeptides with a net positive charge from the lysosome lumen into the cytosol. Could play a role in a specific type of protein O-glycosylation indirectly regulating macrophages migration and tissue invasion. Also essential for liver homeostasis.</text>
</comment>
<evidence type="ECO:0000259" key="27">
    <source>
        <dbReference type="PROSITE" id="PS50850"/>
    </source>
</evidence>
<evidence type="ECO:0000256" key="10">
    <source>
        <dbReference type="ARBA" id="ARBA00044881"/>
    </source>
</evidence>
<dbReference type="InterPro" id="IPR036259">
    <property type="entry name" value="MFS_trans_sf"/>
</dbReference>
<keyword evidence="7" id="KW-0458">Lysosome</keyword>
<dbReference type="InterPro" id="IPR052187">
    <property type="entry name" value="MFSD1"/>
</dbReference>
<dbReference type="InterPro" id="IPR020846">
    <property type="entry name" value="MFS_dom"/>
</dbReference>
<feature type="region of interest" description="Disordered" evidence="25">
    <location>
        <begin position="1072"/>
        <end position="1145"/>
    </location>
</feature>
<dbReference type="AlphaFoldDB" id="A0A7J6C8V2"/>
<feature type="compositionally biased region" description="Polar residues" evidence="25">
    <location>
        <begin position="734"/>
        <end position="747"/>
    </location>
</feature>
<accession>A0A7J6C8V2</accession>
<evidence type="ECO:0000256" key="12">
    <source>
        <dbReference type="ARBA" id="ARBA00044891"/>
    </source>
</evidence>
<evidence type="ECO:0000256" key="6">
    <source>
        <dbReference type="ARBA" id="ARBA00023136"/>
    </source>
</evidence>
<dbReference type="PANTHER" id="PTHR23512:SF3">
    <property type="entry name" value="MAJOR FACILITATOR SUPERFAMILY DOMAIN-CONTAINING PROTEIN 1"/>
    <property type="match status" value="1"/>
</dbReference>
<feature type="region of interest" description="Disordered" evidence="25">
    <location>
        <begin position="933"/>
        <end position="980"/>
    </location>
</feature>
<comment type="catalytic activity">
    <reaction evidence="10">
        <text>L-alpha-aminoacyl-L-arginine(out) = L-alpha-aminoacyl-L-arginine(in)</text>
        <dbReference type="Rhea" id="RHEA:79367"/>
        <dbReference type="ChEBI" id="CHEBI:229968"/>
    </reaction>
</comment>
<feature type="region of interest" description="Disordered" evidence="25">
    <location>
        <begin position="777"/>
        <end position="836"/>
    </location>
</feature>
<dbReference type="Pfam" id="PF15157">
    <property type="entry name" value="IQCJ-SCHIP1"/>
    <property type="match status" value="1"/>
</dbReference>
<keyword evidence="29" id="KW-1185">Reference proteome</keyword>
<dbReference type="PANTHER" id="PTHR23512">
    <property type="entry name" value="MAJOR FACILITATOR SUPERFAMILY DOMAIN-CONTAINING PROTEIN 1"/>
    <property type="match status" value="1"/>
</dbReference>
<dbReference type="CDD" id="cd17340">
    <property type="entry name" value="MFS_MFSD1"/>
    <property type="match status" value="1"/>
</dbReference>
<feature type="compositionally biased region" description="Basic and acidic residues" evidence="25">
    <location>
        <begin position="1074"/>
        <end position="1084"/>
    </location>
</feature>
<evidence type="ECO:0000256" key="26">
    <source>
        <dbReference type="SAM" id="Phobius"/>
    </source>
</evidence>
<evidence type="ECO:0000313" key="28">
    <source>
        <dbReference type="EMBL" id="KAF4103737.1"/>
    </source>
</evidence>
<feature type="compositionally biased region" description="Acidic residues" evidence="25">
    <location>
        <begin position="752"/>
        <end position="761"/>
    </location>
</feature>
<feature type="compositionally biased region" description="Polar residues" evidence="25">
    <location>
        <begin position="949"/>
        <end position="960"/>
    </location>
</feature>
<evidence type="ECO:0000256" key="4">
    <source>
        <dbReference type="ARBA" id="ARBA00022692"/>
    </source>
</evidence>
<dbReference type="EMBL" id="JAAMOB010000015">
    <property type="protein sequence ID" value="KAF4103737.1"/>
    <property type="molecule type" value="Genomic_DNA"/>
</dbReference>
<evidence type="ECO:0000256" key="1">
    <source>
        <dbReference type="ARBA" id="ARBA00004155"/>
    </source>
</evidence>
<keyword evidence="3" id="KW-0813">Transport</keyword>
<comment type="catalytic activity">
    <reaction evidence="12">
        <text>L-lysyl-L-alpha-amino acid(out) = L-lysyl-L-alpha-amino acid(in)</text>
        <dbReference type="Rhea" id="RHEA:79387"/>
        <dbReference type="ChEBI" id="CHEBI:229965"/>
    </reaction>
</comment>
<evidence type="ECO:0000256" key="21">
    <source>
        <dbReference type="ARBA" id="ARBA00044985"/>
    </source>
</evidence>
<comment type="catalytic activity">
    <reaction evidence="13">
        <text>L-alpha-aminoacyl-L-lysine(out) = L-alpha-aminoacyl-L-lysine(in)</text>
        <dbReference type="Rhea" id="RHEA:79383"/>
        <dbReference type="ChEBI" id="CHEBI:229966"/>
    </reaction>
</comment>
<proteinExistence type="inferred from homology"/>
<evidence type="ECO:0000256" key="8">
    <source>
        <dbReference type="ARBA" id="ARBA00044876"/>
    </source>
</evidence>
<dbReference type="InterPro" id="IPR015649">
    <property type="entry name" value="SCHIP_1_C"/>
</dbReference>
<feature type="transmembrane region" description="Helical" evidence="26">
    <location>
        <begin position="258"/>
        <end position="278"/>
    </location>
</feature>
<keyword evidence="4 26" id="KW-0812">Transmembrane</keyword>
<comment type="catalytic activity">
    <reaction evidence="18">
        <text>L-histidyl-L-alpha-amino acid(out) = L-histidyl-L-alpha-amino acid(in)</text>
        <dbReference type="Rhea" id="RHEA:79379"/>
        <dbReference type="ChEBI" id="CHEBI:229964"/>
    </reaction>
</comment>
<comment type="catalytic activity">
    <reaction evidence="15">
        <text>L-arginyl-L-alpha-amino acid(out) = L-arginyl-L-alpha-amino acid(in)</text>
        <dbReference type="Rhea" id="RHEA:79371"/>
        <dbReference type="ChEBI" id="CHEBI:84315"/>
    </reaction>
</comment>
<feature type="compositionally biased region" description="Basic and acidic residues" evidence="25">
    <location>
        <begin position="934"/>
        <end position="948"/>
    </location>
</feature>
<keyword evidence="5 26" id="KW-1133">Transmembrane helix</keyword>
<feature type="region of interest" description="Disordered" evidence="25">
    <location>
        <begin position="681"/>
        <end position="761"/>
    </location>
</feature>
<feature type="transmembrane region" description="Helical" evidence="26">
    <location>
        <begin position="325"/>
        <end position="344"/>
    </location>
</feature>
<comment type="subcellular location">
    <subcellularLocation>
        <location evidence="1">Lysosome membrane</location>
        <topology evidence="1">Multi-pass membrane protein</topology>
    </subcellularLocation>
</comment>
<organism evidence="28 29">
    <name type="scientific">Onychostoma macrolepis</name>
    <dbReference type="NCBI Taxonomy" id="369639"/>
    <lineage>
        <taxon>Eukaryota</taxon>
        <taxon>Metazoa</taxon>
        <taxon>Chordata</taxon>
        <taxon>Craniata</taxon>
        <taxon>Vertebrata</taxon>
        <taxon>Euteleostomi</taxon>
        <taxon>Actinopterygii</taxon>
        <taxon>Neopterygii</taxon>
        <taxon>Teleostei</taxon>
        <taxon>Ostariophysi</taxon>
        <taxon>Cypriniformes</taxon>
        <taxon>Cyprinidae</taxon>
        <taxon>Acrossocheilinae</taxon>
        <taxon>Onychostoma</taxon>
    </lineage>
</organism>
<protein>
    <recommendedName>
        <fullName evidence="21">Lysosomal dipeptide transporter MFSD1</fullName>
    </recommendedName>
    <alternativeName>
        <fullName evidence="22">Major facilitator superfamily domain-containing protein 1</fullName>
    </alternativeName>
</protein>
<feature type="transmembrane region" description="Helical" evidence="26">
    <location>
        <begin position="350"/>
        <end position="374"/>
    </location>
</feature>
<evidence type="ECO:0000256" key="17">
    <source>
        <dbReference type="ARBA" id="ARBA00044903"/>
    </source>
</evidence>
<evidence type="ECO:0000256" key="11">
    <source>
        <dbReference type="ARBA" id="ARBA00044884"/>
    </source>
</evidence>
<evidence type="ECO:0000256" key="23">
    <source>
        <dbReference type="ARBA" id="ARBA00045709"/>
    </source>
</evidence>
<feature type="compositionally biased region" description="Low complexity" evidence="25">
    <location>
        <begin position="721"/>
        <end position="733"/>
    </location>
</feature>
<gene>
    <name evidence="28" type="ORF">G5714_014724</name>
</gene>
<sequence length="1145" mass="127353">MADREYEGLLDEDEDDDEGVSLHLSPLCDPTHLLHRIVVLTFMCFLGFGSYFCYDNPAALQTQVVQDMSLNTASFMQLYAWYSWPNVVLCFLGGFLLDRVFGIRLGTIIFSLFVLIGQIIFAAGALANHFWLMNLGRFVFGIGGESLAVAQNTYAVNWFKGKELNLVFGLQLSMARLGSTVNMNVIGWVYGRIEAMLGSAGHTTLGITLMIAASTCLFSLICALILGFLDRRAEKILRKEQGKTGEVIKLTDVKDFPFSLWLIFIVCVAYYVAIFPFIGLGQVFFIEKFAFTTVQARAINSIVYIISAPASPLLGFVVDRTGRNILWVMLAVVTTLISHMMLAFTFWNPWIGMCLLGLSYSLLACALWPMVAFVVPEHQLGTAYGFMQSIQNLGLALMSMAAGSILDLKGYLFLEVFFIACLCMALLAVVVLYLYDYYKEGELNLSASARASRIKSEDVQRLRVPPPSVDDRDRLLEPLSPFALRNRYLSRLGVQMPDHCCPHLSEAGQTLARGGDAADALGFSQTEGRVSSSLCQGASRNQSWKDLRLFLNDQPHRVQFWCLLPSVVIETAISRETEAVLDIASRNRRWRTRPRSTEPGLDSAFSHQDEMDPLERRAAEEELQTSERIKCLNDGGYELQNHQMETDLENNITVNTHPLESTVLIIQHDWRDFLQTQDILEKRSPSPPSLSSDKMSASISMTTLSDGSTPDYREDGMDLGSDSSSRSSSESNSNKVTPCSEYKSSPSLELAGLEDYEEDEDYQQYKRRALLDWEREYADSQQQDSGSVSGRSLAEELQSVRASSGPQQLKQNTNSIRPAESKTSSKPGLGREACSEECVEESQLPPMDWAALERHLAGLQFREQQNHNHGLIRTNSTNAQKNERESIRQKLALGSFFDDGPGIYSSCSKSGKPSLSSRLQSGMNLQICFVNDSGSDKDSDADDSKTETSLDTPLSPMSKQSSSYSDRDTTEDDSESLEDMDFLSRQKKLQAEAKLALAMAKPMAKMQVEVEKQNRKKSPVADLVRVLHSEPQRRGTLASARSRCSSLFLQRWSDAAHVRLTPQGHARGGILPQQEKHCPQRDGQRNCGVTRSQRASAELTARTSSAAAAENKTDLCSDNSFQTHRDSERGSADAVSRDRSSPLNC</sequence>
<dbReference type="InterPro" id="IPR029362">
    <property type="entry name" value="IQCJ-SCHIP1_N"/>
</dbReference>
<evidence type="ECO:0000256" key="16">
    <source>
        <dbReference type="ARBA" id="ARBA00044900"/>
    </source>
</evidence>
<feature type="compositionally biased region" description="Basic and acidic residues" evidence="25">
    <location>
        <begin position="1123"/>
        <end position="1145"/>
    </location>
</feature>
<feature type="domain" description="Major facilitator superfamily (MFS) profile" evidence="27">
    <location>
        <begin position="33"/>
        <end position="439"/>
    </location>
</feature>
<comment type="catalytic activity">
    <reaction evidence="19">
        <text>L-alanyl-L-lysine(out) = L-alanyl-L-lysine(in)</text>
        <dbReference type="Rhea" id="RHEA:79415"/>
        <dbReference type="ChEBI" id="CHEBI:192470"/>
    </reaction>
</comment>
<comment type="catalytic activity">
    <reaction evidence="9">
        <text>L-histidyl-glycine(out) = L-histidyl-glycine(in)</text>
        <dbReference type="Rhea" id="RHEA:79395"/>
        <dbReference type="ChEBI" id="CHEBI:229957"/>
    </reaction>
</comment>
<evidence type="ECO:0000256" key="20">
    <source>
        <dbReference type="ARBA" id="ARBA00044924"/>
    </source>
</evidence>
<evidence type="ECO:0000256" key="19">
    <source>
        <dbReference type="ARBA" id="ARBA00044919"/>
    </source>
</evidence>
<dbReference type="GO" id="GO:0005765">
    <property type="term" value="C:lysosomal membrane"/>
    <property type="evidence" value="ECO:0007669"/>
    <property type="project" value="UniProtKB-SubCell"/>
</dbReference>
<comment type="catalytic activity">
    <reaction evidence="16">
        <text>L-lysyl-L-lysine(out) = L-lysyl-L-lysine(in)</text>
        <dbReference type="Rhea" id="RHEA:79403"/>
        <dbReference type="ChEBI" id="CHEBI:229956"/>
    </reaction>
</comment>
<reference evidence="28 29" key="1">
    <citation type="submission" date="2020-04" db="EMBL/GenBank/DDBJ databases">
        <title>Chromosome-level genome assembly of a cyprinid fish Onychostoma macrolepis by integration of Nanopore Sequencing, Bionano and Hi-C technology.</title>
        <authorList>
            <person name="Wang D."/>
        </authorList>
    </citation>
    <scope>NUCLEOTIDE SEQUENCE [LARGE SCALE GENOMIC DNA]</scope>
    <source>
        <strain evidence="28">SWU-2019</strain>
        <tissue evidence="28">Muscle</tissue>
    </source>
</reference>
<feature type="transmembrane region" description="Helical" evidence="26">
    <location>
        <begin position="33"/>
        <end position="52"/>
    </location>
</feature>
<feature type="compositionally biased region" description="Polar residues" evidence="25">
    <location>
        <begin position="689"/>
        <end position="708"/>
    </location>
</feature>
<comment type="catalytic activity">
    <reaction evidence="11">
        <text>L-alpha-aminoacyl-L-histidine(out) = L-alpha-aminoacyl-L-histidine(in)</text>
        <dbReference type="Rhea" id="RHEA:79375"/>
        <dbReference type="ChEBI" id="CHEBI:229967"/>
    </reaction>
</comment>
<comment type="catalytic activity">
    <reaction evidence="20">
        <text>L-lysyl-glycine(out) = L-lysyl-glycine(in)</text>
        <dbReference type="Rhea" id="RHEA:79407"/>
        <dbReference type="ChEBI" id="CHEBI:191202"/>
    </reaction>
</comment>
<dbReference type="PROSITE" id="PS50850">
    <property type="entry name" value="MFS"/>
    <property type="match status" value="1"/>
</dbReference>
<feature type="compositionally biased region" description="Acidic residues" evidence="25">
    <location>
        <begin position="969"/>
        <end position="980"/>
    </location>
</feature>
<evidence type="ECO:0000256" key="9">
    <source>
        <dbReference type="ARBA" id="ARBA00044878"/>
    </source>
</evidence>
<feature type="transmembrane region" description="Helical" evidence="26">
    <location>
        <begin position="386"/>
        <end position="406"/>
    </location>
</feature>
<dbReference type="Proteomes" id="UP000579812">
    <property type="component" value="Unassembled WGS sequence"/>
</dbReference>
<evidence type="ECO:0000256" key="14">
    <source>
        <dbReference type="ARBA" id="ARBA00044898"/>
    </source>
</evidence>
<evidence type="ECO:0000256" key="5">
    <source>
        <dbReference type="ARBA" id="ARBA00022989"/>
    </source>
</evidence>
<feature type="compositionally biased region" description="Polar residues" evidence="25">
    <location>
        <begin position="800"/>
        <end position="826"/>
    </location>
</feature>
<dbReference type="InterPro" id="IPR011701">
    <property type="entry name" value="MFS"/>
</dbReference>
<dbReference type="Gene3D" id="1.20.1250.20">
    <property type="entry name" value="MFS general substrate transporter like domains"/>
    <property type="match status" value="1"/>
</dbReference>
<comment type="catalytic activity">
    <reaction evidence="14">
        <text>L-aspartyl-L-lysine(out) = L-aspartyl-L-lysine(in)</text>
        <dbReference type="Rhea" id="RHEA:79411"/>
        <dbReference type="ChEBI" id="CHEBI:229953"/>
    </reaction>
</comment>
<dbReference type="Pfam" id="PF07690">
    <property type="entry name" value="MFS_1"/>
    <property type="match status" value="1"/>
</dbReference>
<dbReference type="Pfam" id="PF10148">
    <property type="entry name" value="SCHIP-1_C"/>
    <property type="match status" value="1"/>
</dbReference>
<evidence type="ECO:0000256" key="18">
    <source>
        <dbReference type="ARBA" id="ARBA00044912"/>
    </source>
</evidence>
<evidence type="ECO:0000256" key="22">
    <source>
        <dbReference type="ARBA" id="ARBA00045018"/>
    </source>
</evidence>
<name>A0A7J6C8V2_9TELE</name>
<evidence type="ECO:0000256" key="24">
    <source>
        <dbReference type="ARBA" id="ARBA00046376"/>
    </source>
</evidence>
<feature type="transmembrane region" description="Helical" evidence="26">
    <location>
        <begin position="109"/>
        <end position="131"/>
    </location>
</feature>
<comment type="catalytic activity">
    <reaction evidence="17">
        <text>L-arginyl-glycine(out) = L-arginyl-glycine(in)</text>
        <dbReference type="Rhea" id="RHEA:79391"/>
        <dbReference type="ChEBI" id="CHEBI:229955"/>
    </reaction>
</comment>
<comment type="subunit">
    <text evidence="24">Homodimer. Interacts with lysosomal protein GLMP (via lumenal domain); the interaction starts while both proteins are still in the endoplasmic reticulum and is required for stabilization of MFSD1 in lysosomes but has no direct effect on its targeting to lysosomes or transporter activity.</text>
</comment>
<dbReference type="SUPFAM" id="SSF103473">
    <property type="entry name" value="MFS general substrate transporter"/>
    <property type="match status" value="1"/>
</dbReference>
<feature type="transmembrane region" description="Helical" evidence="26">
    <location>
        <begin position="78"/>
        <end position="97"/>
    </location>
</feature>
<evidence type="ECO:0000256" key="15">
    <source>
        <dbReference type="ARBA" id="ARBA00044899"/>
    </source>
</evidence>
<comment type="similarity">
    <text evidence="2">Belongs to the major facilitator superfamily.</text>
</comment>
<comment type="catalytic activity">
    <reaction evidence="8">
        <text>L-lysyl-L-alanine(out) = L-lysyl-L-alanine(in)</text>
        <dbReference type="Rhea" id="RHEA:79399"/>
        <dbReference type="ChEBI" id="CHEBI:229954"/>
    </reaction>
</comment>
<feature type="compositionally biased region" description="Low complexity" evidence="25">
    <location>
        <begin position="779"/>
        <end position="792"/>
    </location>
</feature>
<keyword evidence="6 26" id="KW-0472">Membrane</keyword>